<evidence type="ECO:0000256" key="26">
    <source>
        <dbReference type="ARBA" id="ARBA00031827"/>
    </source>
</evidence>
<dbReference type="SUPFAM" id="SSF50615">
    <property type="entry name" value="N-terminal domain of alpha and beta subunits of F1 ATP synthase"/>
    <property type="match status" value="1"/>
</dbReference>
<evidence type="ECO:0000256" key="11">
    <source>
        <dbReference type="ARBA" id="ARBA00022547"/>
    </source>
</evidence>
<evidence type="ECO:0000256" key="5">
    <source>
        <dbReference type="ARBA" id="ARBA00004308"/>
    </source>
</evidence>
<evidence type="ECO:0000256" key="25">
    <source>
        <dbReference type="ARBA" id="ARBA00025198"/>
    </source>
</evidence>
<dbReference type="InterPro" id="IPR012944">
    <property type="entry name" value="SusD_RagB_dom"/>
</dbReference>
<accession>A0A2B4RBU2</accession>
<dbReference type="SUPFAM" id="SSF101908">
    <property type="entry name" value="Putative isomerase YbhE"/>
    <property type="match status" value="1"/>
</dbReference>
<dbReference type="InterPro" id="IPR015424">
    <property type="entry name" value="PyrdxlP-dep_Trfase"/>
</dbReference>
<evidence type="ECO:0000256" key="4">
    <source>
        <dbReference type="ARBA" id="ARBA00004167"/>
    </source>
</evidence>
<dbReference type="Gene3D" id="3.40.50.300">
    <property type="entry name" value="P-loop containing nucleotide triphosphate hydrolases"/>
    <property type="match status" value="1"/>
</dbReference>
<keyword evidence="14" id="KW-0547">Nucleotide-binding</keyword>
<evidence type="ECO:0000256" key="9">
    <source>
        <dbReference type="ARBA" id="ARBA00013175"/>
    </source>
</evidence>
<evidence type="ECO:0000256" key="2">
    <source>
        <dbReference type="ARBA" id="ARBA00000441"/>
    </source>
</evidence>
<dbReference type="InterPro" id="IPR000653">
    <property type="entry name" value="DegT/StrS_aminotransferase"/>
</dbReference>
<dbReference type="NCBIfam" id="TIGR04056">
    <property type="entry name" value="OMP_RagA_SusC"/>
    <property type="match status" value="1"/>
</dbReference>
<evidence type="ECO:0000256" key="12">
    <source>
        <dbReference type="ARBA" id="ARBA00022692"/>
    </source>
</evidence>
<feature type="domain" description="TonB-dependent receptor plug" evidence="33">
    <location>
        <begin position="1259"/>
        <end position="1362"/>
    </location>
</feature>
<evidence type="ECO:0000256" key="27">
    <source>
        <dbReference type="SAM" id="Coils"/>
    </source>
</evidence>
<sequence>MSVKISGGVVTGDDVQKVFQLAKAKKFALPAVNVTGSNTINAVLETAKSVNAPVIIQFSNGGACFNAGKGLSNEGQKAAIAGAVAGAKHIHLMAAAYDVPVILHTDHAAKKLLPWIDGLLDASESHFKQTGKPLFSSHMIDLSEEPMEENIEICKQYLARMAKMGMTLEIELGITGGEEDGVDNTDVDVSKLYTQPEEVAYAYEELSKVSNRFTIAAAFGNVHGVYKPGNVKLTPKILDNSQKYIEEKFGTEKNPVDFVFHGGSGSSLEEIRESISYGAVKMNIDTDLQYAFMEGIRDYMGAKQDYLKGIKNVIPCANGTDALQIAMMGLGLKPGDEVITVDFTFAATVEVIALLGFTPVLIDVEPDTYNMSIEALKKSITPKTKAIVPVHLFGQCANMEAIIKIAKAHQLHIIEDTAQAIGADYTFSDGTVKKAGTMGCVGTTSFFPSKNLGCYGDGGAIFTDDDDLAKKLRGIVNHGMYKRYYYDVVGVNSRLDSIQAAILEIKLKHLDGYCNARKNAADYYTKGFEKVAEITPPVISDFSTHVFHQYTLKIAGGKRDGLHQYLNEQKIPNAIYYPVPLHLQKAYQNKHYQEANFKQMNKKILVTGGLGFIGSHTVVELQKKGYEVVIIDNLSNTRIEVLDQITEITGTRPDYENIDMRDADAVSKFFRTHRIGGVIHFAAFKAVGESVEKPLDYYENNLSALNILLKEMTKNGIENLIFSSSCTVYGQADELPITEKAPVKPAESPYGYSKQVGEIIIRDTCKATDLKAIALRYFNPIGAHESIKIGELPLGVPQNLIPFITQTAAGIRKELSVFGDDYPTEDGTQAHIAALDRLMKGQNETTYEFFNVGTGTGSSVMEVIKTFETVSDTILSDEQLQDFTIQTGNLVIWGYLSNASKVRFFENAAGKLDYEFDKEDHLNNFSKIFHDKLMPPLMNNKLTKENFAGIKKEVTDYYKKIKGHLNETEQKVAQYMMQGRFTTVMMMFGRRNGKAPNDDYYKFVDKSNFPKDFFKYYSDNYSVAMGMFMFHLYRKGLNPQNLSTEKLIEEIALYSDNQDFRDTFMERFSTQAIEKGDEKNKAHLLKLAKEKGISEKGYAKMKAITADKKEAQKGDKALYFETLKPLMNSSVNTLKGKVVYVDNWATWCAPCINNIKGFIKNKNTRKVSGNVKDDSGMPLPGVIVNIKGTDESVQTDFDGNFKIKVKDGDILSLSYMGMQTKLQEVVAGKDVYNVVLGLSAEALDDVVVTGFGSQKKANVTGATSTVSVVETLGNRPITNAFDAIQGAVPGLQITSNSGQPGQRGLAINIRGYTSINGGSPLVLMDNVPVNMEDINPQDIKTITVLRDASATSIYGARAAFGVILITSKNNKKIGEQKTRFNYSSTFSVSRAENIPDKASTYEFVKAMKQWGTPKYWTGQDIPKWFGFLEAYKNDPSKYPKGYAEDSGLRYPLVDQDGIGAWMKMGISQIHNFNFSGGSDKTNFRGSMGYSDEDGIIVTRNDSYRKYNANVSLNTKLTSKLTSFTNVLYRNSKQRRPLGSFSNAVGYAPFLAAEGDHTLDDGRKVPYGTPANIERLKIAPKILQNNIRLFERLNWNILKGLDLTGEFTYQNNSHETISTDNQVTTVRPDRLTEVKGNPDNTYYQKYTYNAVQRAFNTYAKYTLNIADHHNIKALFGANAEDFSSSSATVKRNNLVSVDLPSLSGATGQQETDDSFGEWSVVGLFGRLNYNFKEKYFLEFTARYDGSSRFSKGNRFGFFPSFSMGWQLGKEDFMQGIDFLSNLKLRGSWGTVGNQNTSGYYPAIPGMSFTNYSGNAWDNVGWLDEGAGNRYTTVNMPSLVSSTFTWETVQTLNIGFDAGFFNNRLNTNFDYFIRTTLNMLAPASRLPSVLGASAPYQNSADLESKGWEFAISWQDKIGDFSYNISFNIFDSEAEITKFSNPSGLLSQFYVGQKIGEIWGYTTEGYYTKDDFVDGSLNDNLTGGTLKNGVPKFKGIGNPNPGDVKYVDVNGDGEINWGNNTLEKAGDRKVIGNSSRRYQYGINGRVAYKNFDLSFQINGVGKRDVWSGSALRFPYQGQFAIVYKSQLDYWTPENTTAYYPRNYSGGTGNYRFSRQVQTKYLINGAYLRIRNVAFGYTLPQNVLRDLKIDGLRVYCSGENVYAFHNFPDDEFLEKTPKDQLTTKTTFTTNDNFKTYAWSLYANTLPGYTDVGKLDMEVASDLMSFNKGIGYRRQMHELFDQRKIVPATSSRWTNGFRNIRRANLMLDNINASQMSEMEKNHWKGVGLFFRAYVYTELIAAYGDVPWVSTAIKESDKATLYAPRTPRDEVAKNVLDDLISAEGLVSQGGTGKNTIDKDVVRALISRFGLYEGTWRKYHKLGGETPYLQASVNAGKKLIDAHPDLHANYDEVFHSESLNGIKGILLYKAHDFAALPGRWSHWNRSSIGHNDLTKKAVDLYLFKNGKNVHTDANWSTKEQDPYTEFRNRDNRLYYNTPPPYRVDVSKNVKISTKDQPDGWKYHSDAKHNEYVNLMKTISDDKHKTLPTVNWTNLVVRVSPHFRAFNEGHGYNITVSGYRWYKYYNRISDLQNRDIHDYPIFRMGEVMLNYAEAKYELGQFNQGVADATINKLRARGGVAPLNLAAIPIDTTKDSDVSAELWEIRRERAVEFLGEALGRAFDIKRWKKLVAYGSEEKLGRWVKNADYGNKLSIQNGAAQGYISPFGKPKGALEKYYLEPIPSDEIVLNPKLKQNPGCTADINIEEENNNIPPTPEEKERVVSKGYYPCKNNKAGDYPCNGYDLQNILSIKDMKAASANDCWGWQDPSNKKEYAIIGLNNGTAFVDISNPRKPIYLGKLPTATTNSNWRDIKVHKNHAFIVSEARHHGLQIFDLTRLRNVTNPPKIFTADTHYTKNFGDNRTGLGNGNAHNIFINEASNTAYILGTNFFNKARRGTLFLDVSNPKTPKESGVYHFYYSHDAQVVNYNGPDTKYKGKEIFVGSNESEIRIVDVTDKTNPTDISTAKYDNLEYTHQGWFSKDQRYFFVGDELDEQRNGIKTRILVFDLLDLENPKLHHTYFGDKYAIDHNAYVKVVVSLSLINGCKLDTEYSYPQVTRIKGEVQWVKGFGGSKTDVIQKIIQTTDGGYAMIGYSNSKDGDLAGASGVENNYWVMKLDTNGNKQWSKTYGGSKDDKGQGILQTKDGGFVIVGYAKSSDGDSSKNKGMHDVWALKINASGTVIWEKSYGFMGHDHGYDLVATNDGGFVLAGFLDVTASNGKGRFGSVKDPLEKINQKQGLLKTTSKAGHFVLMSLIALMILLKSAFGVALIFFVIILLLGKFAWKAILSAVEEREEGIKNALESAEKAKKEMSDVNAKSEQLLKQAYAERDGLLKEANELKSKIISEAKETAKKEGDALITQAKSAIGLEKKAALDEIKSTVIELSIGSSLEEVGTVLEIGDGIARVYGLSNVQYGELVSFDDGLEGIVLNLEEDNVGVVLLGESTGIKEGATVKRTKRIASIRVGEGIIGRVVDTMGNPIDGKGAIEGETFEMPLERKAPGVIFRQPVTEPMQTGIKSIDAIVPIGRGQRELIIGDRQTGKSTVAVDTILNQKEFYDAGNPVYCIYVAVGQKASTVAGIVNLLEEKGALAYTTVVTANASDPSPMQVYAPFAGVAIGEYFRDTGRPALIVYDDLSKQAVAYREVSLLLRRPPGREAYPGDVFYLHSRLLERAAKVIGDDTIASQMNDVPDDLKGKIKGGGSLTALPIIETQAGDVSAYIPTNVISITDGQIFLESDLFNAGVRPAINVGISVSRVGGSAQIKSMKKVSGTLKLDQAQYRELEAFAKFGSDLDAATLEILEKGKRNVEILKQAQNSPCNVAEQVAIIYAGSKNLLKDVPVNKVKEFETDYVAYLNAKHPDALEQLGAGKLSDEVLQTLATVCKEVSKKYAVS</sequence>
<dbReference type="InterPro" id="IPR012910">
    <property type="entry name" value="Plug_dom"/>
</dbReference>
<dbReference type="Pfam" id="PF07980">
    <property type="entry name" value="SusD_RagB"/>
    <property type="match status" value="1"/>
</dbReference>
<protein>
    <recommendedName>
        <fullName evidence="26">UDP-N-acetylglucosamine 4-epimerase</fullName>
        <ecNumber evidence="9">5.1.3.7</ecNumber>
    </recommendedName>
    <alternativeName>
        <fullName evidence="26">UDP-N-acetylglucosamine 4-epimerase</fullName>
    </alternativeName>
</protein>
<organism evidence="37">
    <name type="scientific">Stylophora pistillata</name>
    <name type="common">Smooth cauliflower coral</name>
    <dbReference type="NCBI Taxonomy" id="50429"/>
    <lineage>
        <taxon>Eukaryota</taxon>
        <taxon>Metazoa</taxon>
        <taxon>Cnidaria</taxon>
        <taxon>Anthozoa</taxon>
        <taxon>Hexacorallia</taxon>
        <taxon>Scleractinia</taxon>
        <taxon>Astrocoeniina</taxon>
        <taxon>Pocilloporidae</taxon>
        <taxon>Stylophora</taxon>
    </lineage>
</organism>
<keyword evidence="21 28" id="KW-0472">Membrane</keyword>
<dbReference type="InterPro" id="IPR008969">
    <property type="entry name" value="CarboxyPept-like_regulatory"/>
</dbReference>
<dbReference type="InterPro" id="IPR015421">
    <property type="entry name" value="PyrdxlP-dep_Trfase_major"/>
</dbReference>
<dbReference type="InterPro" id="IPR027417">
    <property type="entry name" value="P-loop_NTPase"/>
</dbReference>
<dbReference type="InterPro" id="IPR037066">
    <property type="entry name" value="Plug_dom_sf"/>
</dbReference>
<dbReference type="NCBIfam" id="TIGR01179">
    <property type="entry name" value="galE"/>
    <property type="match status" value="1"/>
</dbReference>
<dbReference type="InterPro" id="IPR016040">
    <property type="entry name" value="NAD(P)-bd_dom"/>
</dbReference>
<dbReference type="PROSITE" id="PS00152">
    <property type="entry name" value="ATPASE_ALPHA_BETA"/>
    <property type="match status" value="1"/>
</dbReference>
<dbReference type="InterPro" id="IPR005864">
    <property type="entry name" value="ATP_synth_F0_bsu_bac"/>
</dbReference>
<feature type="domain" description="ATP synthase alpha subunit C-terminal" evidence="30">
    <location>
        <begin position="3808"/>
        <end position="3931"/>
    </location>
</feature>
<dbReference type="HAMAP" id="MF_01398">
    <property type="entry name" value="ATP_synth_b_bprime"/>
    <property type="match status" value="1"/>
</dbReference>
<dbReference type="OrthoDB" id="9402762at2759"/>
<evidence type="ECO:0000256" key="15">
    <source>
        <dbReference type="ARBA" id="ARBA00022781"/>
    </source>
</evidence>
<dbReference type="InterPro" id="IPR020003">
    <property type="entry name" value="ATPase_a/bsu_AS"/>
</dbReference>
<feature type="domain" description="NAD(P)-binding" evidence="36">
    <location>
        <begin position="605"/>
        <end position="877"/>
    </location>
</feature>
<evidence type="ECO:0000256" key="21">
    <source>
        <dbReference type="ARBA" id="ARBA00023136"/>
    </source>
</evidence>
<dbReference type="InterPro" id="IPR036942">
    <property type="entry name" value="Beta-barrel_TonB_sf"/>
</dbReference>
<evidence type="ECO:0000256" key="28">
    <source>
        <dbReference type="SAM" id="Phobius"/>
    </source>
</evidence>
<evidence type="ECO:0000256" key="13">
    <source>
        <dbReference type="ARBA" id="ARBA00022729"/>
    </source>
</evidence>
<evidence type="ECO:0000259" key="35">
    <source>
        <dbReference type="Pfam" id="PF14322"/>
    </source>
</evidence>
<dbReference type="InterPro" id="IPR036291">
    <property type="entry name" value="NAD(P)-bd_dom_sf"/>
</dbReference>
<dbReference type="Gene3D" id="1.25.40.390">
    <property type="match status" value="1"/>
</dbReference>
<dbReference type="InterPro" id="IPR027589">
    <property type="entry name" value="Choice_anch_B"/>
</dbReference>
<dbReference type="Gene3D" id="2.40.170.20">
    <property type="entry name" value="TonB-dependent receptor, beta-barrel domain"/>
    <property type="match status" value="1"/>
</dbReference>
<dbReference type="NCBIfam" id="TIGR00962">
    <property type="entry name" value="atpA"/>
    <property type="match status" value="1"/>
</dbReference>
<dbReference type="CDD" id="cd01132">
    <property type="entry name" value="F1-ATPase_alpha_CD"/>
    <property type="match status" value="1"/>
</dbReference>
<keyword evidence="17" id="KW-1278">Translocase</keyword>
<dbReference type="InterPro" id="IPR028987">
    <property type="entry name" value="ATP_synth_B-like_membr_sf"/>
</dbReference>
<dbReference type="Gene3D" id="3.40.50.720">
    <property type="entry name" value="NAD(P)-binding Rossmann-like Domain"/>
    <property type="match status" value="1"/>
</dbReference>
<dbReference type="Pfam" id="PF00430">
    <property type="entry name" value="ATP-synt_B"/>
    <property type="match status" value="1"/>
</dbReference>
<dbReference type="GO" id="GO:0043531">
    <property type="term" value="F:ADP binding"/>
    <property type="evidence" value="ECO:0007669"/>
    <property type="project" value="TreeGrafter"/>
</dbReference>
<dbReference type="InterPro" id="IPR039426">
    <property type="entry name" value="TonB-dep_rcpt-like"/>
</dbReference>
<keyword evidence="16" id="KW-0067">ATP-binding</keyword>
<dbReference type="CDD" id="cd18116">
    <property type="entry name" value="ATP-synt_F1_alpha_N"/>
    <property type="match status" value="1"/>
</dbReference>
<evidence type="ECO:0000256" key="19">
    <source>
        <dbReference type="ARBA" id="ARBA00023065"/>
    </source>
</evidence>
<evidence type="ECO:0000259" key="34">
    <source>
        <dbReference type="Pfam" id="PF07980"/>
    </source>
</evidence>
<dbReference type="PANTHER" id="PTHR48082">
    <property type="entry name" value="ATP SYNTHASE SUBUNIT ALPHA, MITOCHONDRIAL"/>
    <property type="match status" value="1"/>
</dbReference>
<dbReference type="SUPFAM" id="SSF47917">
    <property type="entry name" value="C-terminal domain of alpha and beta subunits of F1 ATP synthase"/>
    <property type="match status" value="1"/>
</dbReference>
<dbReference type="InterPro" id="IPR015422">
    <property type="entry name" value="PyrdxlP-dep_Trfase_small"/>
</dbReference>
<dbReference type="Gene3D" id="2.60.40.1120">
    <property type="entry name" value="Carboxypeptidase-like, regulatory domain"/>
    <property type="match status" value="1"/>
</dbReference>
<evidence type="ECO:0000256" key="16">
    <source>
        <dbReference type="ARBA" id="ARBA00022840"/>
    </source>
</evidence>
<feature type="transmembrane region" description="Helical" evidence="28">
    <location>
        <begin position="3297"/>
        <end position="3326"/>
    </location>
</feature>
<dbReference type="Gene3D" id="3.40.640.10">
    <property type="entry name" value="Type I PLP-dependent aspartate aminotransferase-like (Major domain)"/>
    <property type="match status" value="1"/>
</dbReference>
<dbReference type="SUPFAM" id="SSF56935">
    <property type="entry name" value="Porins"/>
    <property type="match status" value="1"/>
</dbReference>
<keyword evidence="20" id="KW-0798">TonB box</keyword>
<keyword evidence="10" id="KW-0813">Transport</keyword>
<dbReference type="GO" id="GO:0046933">
    <property type="term" value="F:proton-transporting ATP synthase activity, rotational mechanism"/>
    <property type="evidence" value="ECO:0007669"/>
    <property type="project" value="InterPro"/>
</dbReference>
<evidence type="ECO:0000313" key="37">
    <source>
        <dbReference type="EMBL" id="PFX13837.1"/>
    </source>
</evidence>
<keyword evidence="22" id="KW-0139">CF(1)</keyword>
<evidence type="ECO:0000259" key="33">
    <source>
        <dbReference type="Pfam" id="PF07715"/>
    </source>
</evidence>
<evidence type="ECO:0000259" key="30">
    <source>
        <dbReference type="Pfam" id="PF00306"/>
    </source>
</evidence>
<dbReference type="NCBIfam" id="TIGR04312">
    <property type="entry name" value="choice_anch_B"/>
    <property type="match status" value="1"/>
</dbReference>
<dbReference type="Gene3D" id="1.20.150.20">
    <property type="entry name" value="ATP synthase alpha/beta chain, C-terminal domain"/>
    <property type="match status" value="1"/>
</dbReference>
<dbReference type="InterPro" id="IPR013785">
    <property type="entry name" value="Aldolase_TIM"/>
</dbReference>
<evidence type="ECO:0000256" key="17">
    <source>
        <dbReference type="ARBA" id="ARBA00022967"/>
    </source>
</evidence>
<dbReference type="GO" id="GO:0006096">
    <property type="term" value="P:glycolytic process"/>
    <property type="evidence" value="ECO:0007669"/>
    <property type="project" value="UniProtKB-UniPathway"/>
</dbReference>
<dbReference type="InterPro" id="IPR000771">
    <property type="entry name" value="FBA_II"/>
</dbReference>
<dbReference type="PROSITE" id="PS52016">
    <property type="entry name" value="TONB_DEPENDENT_REC_3"/>
    <property type="match status" value="1"/>
</dbReference>
<dbReference type="Gene3D" id="3.90.25.10">
    <property type="entry name" value="UDP-galactose 4-epimerase, domain 1"/>
    <property type="match status" value="1"/>
</dbReference>
<dbReference type="InterPro" id="IPR002146">
    <property type="entry name" value="ATP_synth_b/b'su_bac/chlpt"/>
</dbReference>
<dbReference type="EMBL" id="LSMT01000885">
    <property type="protein sequence ID" value="PFX13837.1"/>
    <property type="molecule type" value="Genomic_DNA"/>
</dbReference>
<feature type="domain" description="ATPase F1/V1/A1 complex alpha/beta subunit nucleotide-binding" evidence="29">
    <location>
        <begin position="3563"/>
        <end position="3801"/>
    </location>
</feature>
<feature type="coiled-coil region" evidence="27">
    <location>
        <begin position="3335"/>
        <end position="3390"/>
    </location>
</feature>
<dbReference type="SUPFAM" id="SSF51569">
    <property type="entry name" value="Aldolase"/>
    <property type="match status" value="1"/>
</dbReference>
<keyword evidence="27" id="KW-0175">Coiled coil</keyword>
<dbReference type="HAMAP" id="MF_01346">
    <property type="entry name" value="ATP_synth_alpha_bact"/>
    <property type="match status" value="1"/>
</dbReference>
<dbReference type="GO" id="GO:0045259">
    <property type="term" value="C:proton-transporting ATP synthase complex"/>
    <property type="evidence" value="ECO:0007669"/>
    <property type="project" value="UniProtKB-KW"/>
</dbReference>
<evidence type="ECO:0000259" key="36">
    <source>
        <dbReference type="Pfam" id="PF16363"/>
    </source>
</evidence>
<dbReference type="NCBIfam" id="TIGR00167">
    <property type="entry name" value="cbbA"/>
    <property type="match status" value="1"/>
</dbReference>
<dbReference type="SUPFAM" id="SSF81573">
    <property type="entry name" value="F1F0 ATP synthase subunit B, membrane domain"/>
    <property type="match status" value="1"/>
</dbReference>
<gene>
    <name evidence="37" type="primary">atpA</name>
    <name evidence="37" type="ORF">AWC38_SpisGene22046</name>
</gene>
<comment type="caution">
    <text evidence="37">The sequence shown here is derived from an EMBL/GenBank/DDBJ whole genome shotgun (WGS) entry which is preliminary data.</text>
</comment>
<dbReference type="InterPro" id="IPR005294">
    <property type="entry name" value="ATP_synth_F1_asu"/>
</dbReference>
<dbReference type="Gene3D" id="3.40.30.10">
    <property type="entry name" value="Glutaredoxin"/>
    <property type="match status" value="1"/>
</dbReference>
<comment type="similarity">
    <text evidence="7">Belongs to the class II fructose-bisphosphate aldolase family.</text>
</comment>
<evidence type="ECO:0000256" key="22">
    <source>
        <dbReference type="ARBA" id="ARBA00023196"/>
    </source>
</evidence>
<evidence type="ECO:0000259" key="31">
    <source>
        <dbReference type="Pfam" id="PF00593"/>
    </source>
</evidence>
<dbReference type="Pfam" id="PF16363">
    <property type="entry name" value="GDP_Man_Dehyd"/>
    <property type="match status" value="1"/>
</dbReference>
<dbReference type="PROSITE" id="PS00602">
    <property type="entry name" value="ALDOLASE_CLASS_II_1"/>
    <property type="match status" value="1"/>
</dbReference>
<comment type="function">
    <text evidence="3">Catalyzes two distinct but analogous reactions: the reversible epimerization of UDP-glucose to UDP-galactose and the reversible epimerization of UDP-N-acetylglucosamine to UDP-N-acetylgalactosamine. The reaction with UDP-Gal plays a critical role in the Leloir pathway of galactose catabolism in which galactose is converted to the glycolytic intermediate glucose 6-phosphate. It contributes to the catabolism of dietary galactose and enables the endogenous biosynthesis of both UDP-Gal and UDP-GalNAc when exogenous sources are limited. Both UDP-sugar interconversions are important in the synthesis of glycoproteins and glycolipids.</text>
</comment>
<dbReference type="InterPro" id="IPR036249">
    <property type="entry name" value="Thioredoxin-like_sf"/>
</dbReference>
<dbReference type="GO" id="GO:0003978">
    <property type="term" value="F:UDP-glucose 4-epimerase activity"/>
    <property type="evidence" value="ECO:0007669"/>
    <property type="project" value="InterPro"/>
</dbReference>
<evidence type="ECO:0000256" key="1">
    <source>
        <dbReference type="ARBA" id="ARBA00000014"/>
    </source>
</evidence>
<dbReference type="InterPro" id="IPR011990">
    <property type="entry name" value="TPR-like_helical_dom_sf"/>
</dbReference>
<comment type="catalytic activity">
    <reaction evidence="2">
        <text>beta-D-fructose 1,6-bisphosphate = D-glyceraldehyde 3-phosphate + dihydroxyacetone phosphate</text>
        <dbReference type="Rhea" id="RHEA:14729"/>
        <dbReference type="ChEBI" id="CHEBI:32966"/>
        <dbReference type="ChEBI" id="CHEBI:57642"/>
        <dbReference type="ChEBI" id="CHEBI:59776"/>
        <dbReference type="EC" id="4.1.2.13"/>
    </reaction>
</comment>
<feature type="domain" description="SusD-like N-terminal" evidence="35">
    <location>
        <begin position="2167"/>
        <end position="2363"/>
    </location>
</feature>
<comment type="function">
    <text evidence="25">F(1)F(0) ATP synthase produces ATP from ADP in the presence of a proton or sodium gradient. F-type ATPases consist of two structural domains, F(1) containing the extramembraneous catalytic core and F(0) containing the membrane proton channel, linked together by a central stalk and a peripheral stalk. During catalysis, ATP synthesis in the catalytic domain of F(1) is coupled via a rotary mechanism of the central stalk subunits to proton translocation.</text>
</comment>
<dbReference type="Pfam" id="PF00306">
    <property type="entry name" value="ATP-synt_ab_C"/>
    <property type="match status" value="1"/>
</dbReference>
<reference evidence="37" key="1">
    <citation type="journal article" date="2017" name="J. ISSAAS">
        <title>Comparative analysis of the genomes of Stylophora pistillata and Acropora digitifera provides evidence for extensive differences between species of corals.</title>
        <authorList>
            <person name="Voolstra C.R."/>
            <person name="Li Y."/>
            <person name="Liew Y.J."/>
            <person name="Baumgarten S."/>
            <person name="Zoccola D."/>
            <person name="Flot J.-F."/>
            <person name="Tambutte S."/>
            <person name="Allemand D."/>
            <person name="Aranda M."/>
        </authorList>
    </citation>
    <scope>NUCLEOTIDE SEQUENCE</scope>
    <source>
        <strain evidence="37">CSM Monaco</strain>
        <tissue evidence="37">Whole animal</tissue>
    </source>
</reference>
<proteinExistence type="inferred from homology"/>
<dbReference type="PANTHER" id="PTHR48082:SF2">
    <property type="entry name" value="ATP SYNTHASE SUBUNIT ALPHA, MITOCHONDRIAL"/>
    <property type="match status" value="1"/>
</dbReference>
<dbReference type="Pfam" id="PF14322">
    <property type="entry name" value="SusD-like_3"/>
    <property type="match status" value="1"/>
</dbReference>
<dbReference type="FunFam" id="3.40.50.300:FF:000002">
    <property type="entry name" value="ATP synthase subunit alpha"/>
    <property type="match status" value="1"/>
</dbReference>
<dbReference type="NCBIfam" id="NF006628">
    <property type="entry name" value="PRK09197.1"/>
    <property type="match status" value="1"/>
</dbReference>
<dbReference type="SUPFAM" id="SSF51735">
    <property type="entry name" value="NAD(P)-binding Rossmann-fold domains"/>
    <property type="match status" value="1"/>
</dbReference>
<dbReference type="CDD" id="cd00616">
    <property type="entry name" value="AHBA_syn"/>
    <property type="match status" value="1"/>
</dbReference>
<dbReference type="PROSITE" id="PS00806">
    <property type="entry name" value="ALDOLASE_CLASS_II_2"/>
    <property type="match status" value="1"/>
</dbReference>
<dbReference type="Gene3D" id="2.40.30.20">
    <property type="match status" value="1"/>
</dbReference>
<dbReference type="InterPro" id="IPR000194">
    <property type="entry name" value="ATPase_F1/V1/A1_a/bsu_nucl-bd"/>
</dbReference>
<dbReference type="Gene3D" id="1.20.5.620">
    <property type="entry name" value="F1F0 ATP synthase subunit B, membrane domain"/>
    <property type="match status" value="1"/>
</dbReference>
<evidence type="ECO:0000259" key="32">
    <source>
        <dbReference type="Pfam" id="PF02874"/>
    </source>
</evidence>
<dbReference type="InterPro" id="IPR036121">
    <property type="entry name" value="ATPase_F1/V1/A1_a/bsu_N_sf"/>
</dbReference>
<feature type="domain" description="RagB/SusD" evidence="34">
    <location>
        <begin position="2435"/>
        <end position="2748"/>
    </location>
</feature>
<dbReference type="SUPFAM" id="SSF49464">
    <property type="entry name" value="Carboxypeptidase regulatory domain-like"/>
    <property type="match status" value="1"/>
</dbReference>
<dbReference type="GO" id="GO:0003974">
    <property type="term" value="F:UDP-N-acetylglucosamine 4-epimerase activity"/>
    <property type="evidence" value="ECO:0007669"/>
    <property type="project" value="UniProtKB-EC"/>
</dbReference>
<evidence type="ECO:0000256" key="18">
    <source>
        <dbReference type="ARBA" id="ARBA00022989"/>
    </source>
</evidence>
<keyword evidence="24" id="KW-0066">ATP synthesis</keyword>
<dbReference type="InterPro" id="IPR023996">
    <property type="entry name" value="TonB-dep_OMP_SusC/RagA"/>
</dbReference>
<keyword evidence="11" id="KW-0138">CF(0)</keyword>
<dbReference type="InterPro" id="IPR023997">
    <property type="entry name" value="TonB-dep_OMP_SusC/RagA_CS"/>
</dbReference>
<dbReference type="SUPFAM" id="SSF48452">
    <property type="entry name" value="TPR-like"/>
    <property type="match status" value="1"/>
</dbReference>
<dbReference type="GO" id="GO:0005524">
    <property type="term" value="F:ATP binding"/>
    <property type="evidence" value="ECO:0007669"/>
    <property type="project" value="UniProtKB-KW"/>
</dbReference>
<dbReference type="CDD" id="cd00946">
    <property type="entry name" value="FBP_aldolase_IIA"/>
    <property type="match status" value="1"/>
</dbReference>
<dbReference type="Pfam" id="PF01041">
    <property type="entry name" value="DegT_DnrJ_EryC1"/>
    <property type="match status" value="1"/>
</dbReference>
<dbReference type="Gene3D" id="2.170.130.10">
    <property type="entry name" value="TonB-dependent receptor, plug domain"/>
    <property type="match status" value="1"/>
</dbReference>
<keyword evidence="18 28" id="KW-1133">Transmembrane helix</keyword>
<dbReference type="InterPro" id="IPR000793">
    <property type="entry name" value="ATP_synth_asu_C"/>
</dbReference>
<dbReference type="InterPro" id="IPR004100">
    <property type="entry name" value="ATPase_F1/V1/A1_a/bsu_N"/>
</dbReference>
<dbReference type="Gene3D" id="3.90.1150.10">
    <property type="entry name" value="Aspartate Aminotransferase, domain 1"/>
    <property type="match status" value="1"/>
</dbReference>
<keyword evidence="19" id="KW-0406">Ion transport</keyword>
<dbReference type="Pfam" id="PF13715">
    <property type="entry name" value="CarbopepD_reg_2"/>
    <property type="match status" value="1"/>
</dbReference>
<keyword evidence="12 28" id="KW-0812">Transmembrane</keyword>
<comment type="similarity">
    <text evidence="8">Belongs to the ATPase alpha/beta chains family.</text>
</comment>
<dbReference type="Pfam" id="PF07715">
    <property type="entry name" value="Plug"/>
    <property type="match status" value="1"/>
</dbReference>
<dbReference type="InterPro" id="IPR038376">
    <property type="entry name" value="ATP_synth_asu_C_sf"/>
</dbReference>
<dbReference type="STRING" id="50429.A0A2B4RBU2"/>
<keyword evidence="13" id="KW-0732">Signal</keyword>
<dbReference type="Gene3D" id="3.20.20.70">
    <property type="entry name" value="Aldolase class I"/>
    <property type="match status" value="1"/>
</dbReference>
<evidence type="ECO:0000256" key="20">
    <source>
        <dbReference type="ARBA" id="ARBA00023077"/>
    </source>
</evidence>
<keyword evidence="23" id="KW-0998">Cell outer membrane</keyword>
<dbReference type="InterPro" id="IPR023366">
    <property type="entry name" value="ATP_synth_asu-like_sf"/>
</dbReference>
<dbReference type="FunFam" id="1.20.150.20:FF:000001">
    <property type="entry name" value="ATP synthase subunit alpha"/>
    <property type="match status" value="1"/>
</dbReference>
<dbReference type="UniPathway" id="UPA00109">
    <property type="reaction ID" value="UER00183"/>
</dbReference>
<dbReference type="InterPro" id="IPR006411">
    <property type="entry name" value="Fruct_bisP_bact"/>
</dbReference>
<dbReference type="SUPFAM" id="SSF52540">
    <property type="entry name" value="P-loop containing nucleoside triphosphate hydrolases"/>
    <property type="match status" value="1"/>
</dbReference>
<evidence type="ECO:0000256" key="10">
    <source>
        <dbReference type="ARBA" id="ARBA00022448"/>
    </source>
</evidence>
<evidence type="ECO:0000259" key="29">
    <source>
        <dbReference type="Pfam" id="PF00006"/>
    </source>
</evidence>
<dbReference type="NCBIfam" id="TIGR01520">
    <property type="entry name" value="FruBisAldo_II_A"/>
    <property type="match status" value="1"/>
</dbReference>
<feature type="domain" description="ATPase F1/V1/A1 complex alpha/beta subunit N-terminal" evidence="32">
    <location>
        <begin position="3439"/>
        <end position="3504"/>
    </location>
</feature>
<dbReference type="EC" id="5.1.3.7" evidence="9"/>
<dbReference type="InterPro" id="IPR033985">
    <property type="entry name" value="SusD-like_N"/>
</dbReference>
<dbReference type="NCBIfam" id="NF009884">
    <property type="entry name" value="PRK13343.1"/>
    <property type="match status" value="1"/>
</dbReference>
<dbReference type="Pfam" id="PF00593">
    <property type="entry name" value="TonB_dep_Rec_b-barrel"/>
    <property type="match status" value="1"/>
</dbReference>
<feature type="domain" description="TonB-dependent receptor-like beta-barrel" evidence="31">
    <location>
        <begin position="1588"/>
        <end position="1991"/>
    </location>
</feature>
<dbReference type="InterPro" id="IPR005886">
    <property type="entry name" value="UDP_G4E"/>
</dbReference>
<dbReference type="GO" id="GO:0008270">
    <property type="term" value="F:zinc ion binding"/>
    <property type="evidence" value="ECO:0007669"/>
    <property type="project" value="InterPro"/>
</dbReference>
<dbReference type="CDD" id="cd06503">
    <property type="entry name" value="ATP-synt_Fo_b"/>
    <property type="match status" value="1"/>
</dbReference>
<dbReference type="NCBIfam" id="TIGR04057">
    <property type="entry name" value="SusC_RagA_signa"/>
    <property type="match status" value="1"/>
</dbReference>
<evidence type="ECO:0000256" key="3">
    <source>
        <dbReference type="ARBA" id="ARBA00002760"/>
    </source>
</evidence>
<evidence type="ECO:0000256" key="6">
    <source>
        <dbReference type="ARBA" id="ARBA00004571"/>
    </source>
</evidence>
<dbReference type="GO" id="GO:0006012">
    <property type="term" value="P:galactose metabolic process"/>
    <property type="evidence" value="ECO:0007669"/>
    <property type="project" value="InterPro"/>
</dbReference>
<dbReference type="Pfam" id="PF02874">
    <property type="entry name" value="ATP-synt_ab_N"/>
    <property type="match status" value="1"/>
</dbReference>
<dbReference type="InterPro" id="IPR033732">
    <property type="entry name" value="ATP_synth_F1_a_nt-bd_dom"/>
</dbReference>
<dbReference type="CDD" id="cd18113">
    <property type="entry name" value="ATP-synt_F1_alpha_C"/>
    <property type="match status" value="1"/>
</dbReference>
<evidence type="ECO:0000256" key="8">
    <source>
        <dbReference type="ARBA" id="ARBA00008936"/>
    </source>
</evidence>
<name>A0A2B4RBU2_STYPI</name>
<dbReference type="InterPro" id="IPR000531">
    <property type="entry name" value="Beta-barrel_TonB"/>
</dbReference>
<comment type="subcellular location">
    <subcellularLocation>
        <location evidence="6">Cell outer membrane</location>
        <topology evidence="6">Multi-pass membrane protein</topology>
    </subcellularLocation>
    <subcellularLocation>
        <location evidence="5">Endomembrane system</location>
    </subcellularLocation>
    <subcellularLocation>
        <location evidence="4">Membrane</location>
        <topology evidence="4">Single-pass membrane protein</topology>
    </subcellularLocation>
</comment>
<evidence type="ECO:0000256" key="7">
    <source>
        <dbReference type="ARBA" id="ARBA00005812"/>
    </source>
</evidence>
<dbReference type="SUPFAM" id="SSF53383">
    <property type="entry name" value="PLP-dependent transferases"/>
    <property type="match status" value="1"/>
</dbReference>
<dbReference type="Pfam" id="PF00006">
    <property type="entry name" value="ATP-synt_ab"/>
    <property type="match status" value="1"/>
</dbReference>
<dbReference type="GO" id="GO:0012505">
    <property type="term" value="C:endomembrane system"/>
    <property type="evidence" value="ECO:0007669"/>
    <property type="project" value="UniProtKB-SubCell"/>
</dbReference>
<keyword evidence="15" id="KW-0375">Hydrogen ion transport</keyword>
<evidence type="ECO:0000256" key="24">
    <source>
        <dbReference type="ARBA" id="ARBA00023310"/>
    </source>
</evidence>
<dbReference type="NCBIfam" id="TIGR01144">
    <property type="entry name" value="ATP_synt_b"/>
    <property type="match status" value="1"/>
</dbReference>
<evidence type="ECO:0000256" key="14">
    <source>
        <dbReference type="ARBA" id="ARBA00022741"/>
    </source>
</evidence>
<dbReference type="GO" id="GO:0004332">
    <property type="term" value="F:fructose-bisphosphate aldolase activity"/>
    <property type="evidence" value="ECO:0007669"/>
    <property type="project" value="UniProtKB-EC"/>
</dbReference>
<comment type="catalytic activity">
    <reaction evidence="1">
        <text>UDP-N-acetyl-alpha-D-glucosamine = UDP-N-acetyl-alpha-D-galactosamine</text>
        <dbReference type="Rhea" id="RHEA:20517"/>
        <dbReference type="ChEBI" id="CHEBI:57705"/>
        <dbReference type="ChEBI" id="CHEBI:67138"/>
        <dbReference type="EC" id="5.1.3.7"/>
    </reaction>
</comment>
<dbReference type="SUPFAM" id="SSF52833">
    <property type="entry name" value="Thioredoxin-like"/>
    <property type="match status" value="1"/>
</dbReference>
<evidence type="ECO:0000256" key="23">
    <source>
        <dbReference type="ARBA" id="ARBA00023237"/>
    </source>
</evidence>